<name>C5APM1_METEA</name>
<dbReference type="OrthoDB" id="8220660at2"/>
<evidence type="ECO:0000256" key="1">
    <source>
        <dbReference type="SAM" id="Phobius"/>
    </source>
</evidence>
<evidence type="ECO:0000313" key="3">
    <source>
        <dbReference type="Proteomes" id="UP000009081"/>
    </source>
</evidence>
<sequence>MAEAGAGAAAGPGEAGFSLVEMLVSLALMSLVALLLLQAIGTAGLLSRFGGRLAAETDLDIVRDHLRTSLSRLVGRGTDGRRPPFRGEPERFSGMVLASRDAERGGAVRQTVWALRRDDGTIDLVEARSLGEDGASPPEVLVSRAAALRLRYFGSDHTDPQPRWQPAWGRRDRPPTMIEIGLDFPPGDRRRWSPLLVPLGVGQ</sequence>
<accession>C5APM1</accession>
<dbReference type="AlphaFoldDB" id="C5APM1"/>
<dbReference type="eggNOG" id="COG4795">
    <property type="taxonomic scope" value="Bacteria"/>
</dbReference>
<dbReference type="InterPro" id="IPR012902">
    <property type="entry name" value="N_methyl_site"/>
</dbReference>
<dbReference type="STRING" id="272630.MexAM1_META1p0032"/>
<dbReference type="PROSITE" id="PS00409">
    <property type="entry name" value="PROKAR_NTER_METHYL"/>
    <property type="match status" value="1"/>
</dbReference>
<dbReference type="NCBIfam" id="TIGR02532">
    <property type="entry name" value="IV_pilin_GFxxxE"/>
    <property type="match status" value="1"/>
</dbReference>
<dbReference type="Proteomes" id="UP000009081">
    <property type="component" value="Chromosome"/>
</dbReference>
<dbReference type="Pfam" id="PF07963">
    <property type="entry name" value="N_methyl"/>
    <property type="match status" value="1"/>
</dbReference>
<reference evidence="2 3" key="1">
    <citation type="journal article" date="2009" name="PLoS ONE">
        <title>Methylobacterium genome sequences: a reference blueprint to investigate microbial metabolism of C1 compounds from natural and industrial sources.</title>
        <authorList>
            <person name="Vuilleumier S."/>
            <person name="Chistoserdova L."/>
            <person name="Lee M.-C."/>
            <person name="Bringel F."/>
            <person name="Lajus A."/>
            <person name="Zhou Y."/>
            <person name="Gourion B."/>
            <person name="Barbe V."/>
            <person name="Chang J."/>
            <person name="Cruveiller S."/>
            <person name="Dossat C."/>
            <person name="Gillett W."/>
            <person name="Gruffaz C."/>
            <person name="Haugen E."/>
            <person name="Hourcade E."/>
            <person name="Levy R."/>
            <person name="Mangenot S."/>
            <person name="Muller E."/>
            <person name="Nadalig T."/>
            <person name="Pagni M."/>
            <person name="Penny C."/>
            <person name="Peyraud R."/>
            <person name="Robinson D.G."/>
            <person name="Roche D."/>
            <person name="Rouy Z."/>
            <person name="Saenampechek C."/>
            <person name="Salvignol G."/>
            <person name="Vallenet D."/>
            <person name="Wu Z."/>
            <person name="Marx C.J."/>
            <person name="Vorholt J.A."/>
            <person name="Olson M.V."/>
            <person name="Kaul R."/>
            <person name="Weissenbach J."/>
            <person name="Medigue C."/>
            <person name="Lidstrom M.E."/>
        </authorList>
    </citation>
    <scope>NUCLEOTIDE SEQUENCE [LARGE SCALE GENOMIC DNA]</scope>
    <source>
        <strain evidence="3">ATCC 14718 / DSM 1338 / JCM 2805 / NCIMB 9133 / AM1</strain>
    </source>
</reference>
<keyword evidence="1" id="KW-0812">Transmembrane</keyword>
<organism evidence="2 3">
    <name type="scientific">Methylorubrum extorquens (strain ATCC 14718 / DSM 1338 / JCM 2805 / NCIMB 9133 / AM1)</name>
    <name type="common">Methylobacterium extorquens</name>
    <dbReference type="NCBI Taxonomy" id="272630"/>
    <lineage>
        <taxon>Bacteria</taxon>
        <taxon>Pseudomonadati</taxon>
        <taxon>Pseudomonadota</taxon>
        <taxon>Alphaproteobacteria</taxon>
        <taxon>Hyphomicrobiales</taxon>
        <taxon>Methylobacteriaceae</taxon>
        <taxon>Methylorubrum</taxon>
    </lineage>
</organism>
<dbReference type="RefSeq" id="WP_012751953.1">
    <property type="nucleotide sequence ID" value="NC_012808.1"/>
</dbReference>
<protein>
    <submittedName>
        <fullName evidence="2">General secretion pathway protein</fullName>
    </submittedName>
</protein>
<dbReference type="KEGG" id="mea:Mex_1p0032"/>
<gene>
    <name evidence="2" type="ordered locus">MexAM1_META1p0032</name>
</gene>
<feature type="transmembrane region" description="Helical" evidence="1">
    <location>
        <begin position="22"/>
        <end position="46"/>
    </location>
</feature>
<evidence type="ECO:0000313" key="2">
    <source>
        <dbReference type="EMBL" id="ACS38005.1"/>
    </source>
</evidence>
<keyword evidence="1" id="KW-0472">Membrane</keyword>
<dbReference type="EMBL" id="CP001510">
    <property type="protein sequence ID" value="ACS38005.1"/>
    <property type="molecule type" value="Genomic_DNA"/>
</dbReference>
<proteinExistence type="predicted"/>
<keyword evidence="3" id="KW-1185">Reference proteome</keyword>
<dbReference type="HOGENOM" id="CLU_101359_0_0_5"/>
<keyword evidence="1" id="KW-1133">Transmembrane helix</keyword>